<reference evidence="4" key="1">
    <citation type="submission" date="2010-05" db="EMBL/GenBank/DDBJ databases">
        <title>The Genome Sequence of Magnaporthe poae strain ATCC 64411.</title>
        <authorList>
            <consortium name="The Broad Institute Genome Sequencing Platform"/>
            <consortium name="Broad Institute Genome Sequencing Center for Infectious Disease"/>
            <person name="Ma L.-J."/>
            <person name="Dead R."/>
            <person name="Young S."/>
            <person name="Zeng Q."/>
            <person name="Koehrsen M."/>
            <person name="Alvarado L."/>
            <person name="Berlin A."/>
            <person name="Chapman S.B."/>
            <person name="Chen Z."/>
            <person name="Freedman E."/>
            <person name="Gellesch M."/>
            <person name="Goldberg J."/>
            <person name="Griggs A."/>
            <person name="Gujja S."/>
            <person name="Heilman E.R."/>
            <person name="Heiman D."/>
            <person name="Hepburn T."/>
            <person name="Howarth C."/>
            <person name="Jen D."/>
            <person name="Larson L."/>
            <person name="Mehta T."/>
            <person name="Neiman D."/>
            <person name="Pearson M."/>
            <person name="Roberts A."/>
            <person name="Saif S."/>
            <person name="Shea T."/>
            <person name="Shenoy N."/>
            <person name="Sisk P."/>
            <person name="Stolte C."/>
            <person name="Sykes S."/>
            <person name="Walk T."/>
            <person name="White J."/>
            <person name="Yandava C."/>
            <person name="Haas B."/>
            <person name="Nusbaum C."/>
            <person name="Birren B."/>
        </authorList>
    </citation>
    <scope>NUCLEOTIDE SEQUENCE</scope>
    <source>
        <strain evidence="4">ATCC 64411</strain>
    </source>
</reference>
<dbReference type="EMBL" id="ADBL01000057">
    <property type="status" value="NOT_ANNOTATED_CDS"/>
    <property type="molecule type" value="Genomic_DNA"/>
</dbReference>
<dbReference type="eggNOG" id="ENOG502SIH5">
    <property type="taxonomic scope" value="Eukaryota"/>
</dbReference>
<evidence type="ECO:0000313" key="6">
    <source>
        <dbReference type="Proteomes" id="UP000011715"/>
    </source>
</evidence>
<dbReference type="Gene3D" id="3.10.310.10">
    <property type="entry name" value="Diaminopimelate Epimerase, Chain A, domain 1"/>
    <property type="match status" value="2"/>
</dbReference>
<accession>A0A0C4DKI2</accession>
<dbReference type="PANTHER" id="PTHR43709">
    <property type="entry name" value="ACONITATE ISOMERASE-RELATED"/>
    <property type="match status" value="1"/>
</dbReference>
<dbReference type="AlphaFoldDB" id="A0A0C4DKI2"/>
<dbReference type="OrthoDB" id="10267539at2759"/>
<dbReference type="STRING" id="644358.A0A0C4DKI2"/>
<dbReference type="SUPFAM" id="SSF54506">
    <property type="entry name" value="Diaminopimelate epimerase-like"/>
    <property type="match status" value="2"/>
</dbReference>
<dbReference type="InterPro" id="IPR007400">
    <property type="entry name" value="PrpF-like"/>
</dbReference>
<evidence type="ECO:0000313" key="5">
    <source>
        <dbReference type="EnsemblFungi" id="MAPG_00255T0"/>
    </source>
</evidence>
<comment type="similarity">
    <text evidence="1">Belongs to the PrpF family.</text>
</comment>
<name>A0A0C4DKI2_MAGP6</name>
<keyword evidence="2 4" id="KW-0413">Isomerase</keyword>
<reference evidence="5" key="5">
    <citation type="submission" date="2015-06" db="UniProtKB">
        <authorList>
            <consortium name="EnsemblFungi"/>
        </authorList>
    </citation>
    <scope>IDENTIFICATION</scope>
    <source>
        <strain evidence="5">ATCC 64411</strain>
    </source>
</reference>
<evidence type="ECO:0000256" key="2">
    <source>
        <dbReference type="ARBA" id="ARBA00023235"/>
    </source>
</evidence>
<evidence type="ECO:0000256" key="3">
    <source>
        <dbReference type="SAM" id="MobiDB-lite"/>
    </source>
</evidence>
<organism evidence="5 6">
    <name type="scientific">Magnaporthiopsis poae (strain ATCC 64411 / 73-15)</name>
    <name type="common">Kentucky bluegrass fungus</name>
    <name type="synonym">Magnaporthe poae</name>
    <dbReference type="NCBI Taxonomy" id="644358"/>
    <lineage>
        <taxon>Eukaryota</taxon>
        <taxon>Fungi</taxon>
        <taxon>Dikarya</taxon>
        <taxon>Ascomycota</taxon>
        <taxon>Pezizomycotina</taxon>
        <taxon>Sordariomycetes</taxon>
        <taxon>Sordariomycetidae</taxon>
        <taxon>Magnaporthales</taxon>
        <taxon>Magnaporthaceae</taxon>
        <taxon>Magnaporthiopsis</taxon>
    </lineage>
</organism>
<reference evidence="4" key="3">
    <citation type="submission" date="2011-03" db="EMBL/GenBank/DDBJ databases">
        <title>Annotation of Magnaporthe poae ATCC 64411.</title>
        <authorList>
            <person name="Ma L.-J."/>
            <person name="Dead R."/>
            <person name="Young S.K."/>
            <person name="Zeng Q."/>
            <person name="Gargeya S."/>
            <person name="Fitzgerald M."/>
            <person name="Haas B."/>
            <person name="Abouelleil A."/>
            <person name="Alvarado L."/>
            <person name="Arachchi H.M."/>
            <person name="Berlin A."/>
            <person name="Brown A."/>
            <person name="Chapman S.B."/>
            <person name="Chen Z."/>
            <person name="Dunbar C."/>
            <person name="Freedman E."/>
            <person name="Gearin G."/>
            <person name="Gellesch M."/>
            <person name="Goldberg J."/>
            <person name="Griggs A."/>
            <person name="Gujja S."/>
            <person name="Heiman D."/>
            <person name="Howarth C."/>
            <person name="Larson L."/>
            <person name="Lui A."/>
            <person name="MacDonald P.J.P."/>
            <person name="Mehta T."/>
            <person name="Montmayeur A."/>
            <person name="Murphy C."/>
            <person name="Neiman D."/>
            <person name="Pearson M."/>
            <person name="Priest M."/>
            <person name="Roberts A."/>
            <person name="Saif S."/>
            <person name="Shea T."/>
            <person name="Shenoy N."/>
            <person name="Sisk P."/>
            <person name="Stolte C."/>
            <person name="Sykes S."/>
            <person name="Yandava C."/>
            <person name="Wortman J."/>
            <person name="Nusbaum C."/>
            <person name="Birren B."/>
        </authorList>
    </citation>
    <scope>NUCLEOTIDE SEQUENCE</scope>
    <source>
        <strain evidence="4">ATCC 64411</strain>
    </source>
</reference>
<evidence type="ECO:0000313" key="4">
    <source>
        <dbReference type="EMBL" id="KLU81160.1"/>
    </source>
</evidence>
<dbReference type="Pfam" id="PF04303">
    <property type="entry name" value="PrpF"/>
    <property type="match status" value="1"/>
</dbReference>
<protein>
    <submittedName>
        <fullName evidence="4">Methylitaconate delta2-delta3-isomerase</fullName>
    </submittedName>
</protein>
<gene>
    <name evidence="4" type="ORF">MAPG_00255</name>
</gene>
<dbReference type="PANTHER" id="PTHR43709:SF2">
    <property type="entry name" value="DUF453 DOMAIN PROTEIN (AFU_ORTHOLOGUE AFUA_6G00360)"/>
    <property type="match status" value="1"/>
</dbReference>
<evidence type="ECO:0000256" key="1">
    <source>
        <dbReference type="ARBA" id="ARBA00007673"/>
    </source>
</evidence>
<proteinExistence type="inferred from homology"/>
<dbReference type="OMA" id="MQRIPCV"/>
<dbReference type="EMBL" id="GL876966">
    <property type="protein sequence ID" value="KLU81160.1"/>
    <property type="molecule type" value="Genomic_DNA"/>
</dbReference>
<dbReference type="GO" id="GO:0016853">
    <property type="term" value="F:isomerase activity"/>
    <property type="evidence" value="ECO:0007669"/>
    <property type="project" value="UniProtKB-KW"/>
</dbReference>
<reference evidence="6" key="2">
    <citation type="submission" date="2010-05" db="EMBL/GenBank/DDBJ databases">
        <title>The genome sequence of Magnaporthe poae strain ATCC 64411.</title>
        <authorList>
            <person name="Ma L.-J."/>
            <person name="Dead R."/>
            <person name="Young S."/>
            <person name="Zeng Q."/>
            <person name="Koehrsen M."/>
            <person name="Alvarado L."/>
            <person name="Berlin A."/>
            <person name="Chapman S.B."/>
            <person name="Chen Z."/>
            <person name="Freedman E."/>
            <person name="Gellesch M."/>
            <person name="Goldberg J."/>
            <person name="Griggs A."/>
            <person name="Gujja S."/>
            <person name="Heilman E.R."/>
            <person name="Heiman D."/>
            <person name="Hepburn T."/>
            <person name="Howarth C."/>
            <person name="Jen D."/>
            <person name="Larson L."/>
            <person name="Mehta T."/>
            <person name="Neiman D."/>
            <person name="Pearson M."/>
            <person name="Roberts A."/>
            <person name="Saif S."/>
            <person name="Shea T."/>
            <person name="Shenoy N."/>
            <person name="Sisk P."/>
            <person name="Stolte C."/>
            <person name="Sykes S."/>
            <person name="Walk T."/>
            <person name="White J."/>
            <person name="Yandava C."/>
            <person name="Haas B."/>
            <person name="Nusbaum C."/>
            <person name="Birren B."/>
        </authorList>
    </citation>
    <scope>NUCLEOTIDE SEQUENCE [LARGE SCALE GENOMIC DNA]</scope>
    <source>
        <strain evidence="6">ATCC 64411 / 73-15</strain>
    </source>
</reference>
<reference evidence="5" key="4">
    <citation type="journal article" date="2015" name="G3 (Bethesda)">
        <title>Genome sequences of three phytopathogenic species of the Magnaporthaceae family of fungi.</title>
        <authorList>
            <person name="Okagaki L.H."/>
            <person name="Nunes C.C."/>
            <person name="Sailsbery J."/>
            <person name="Clay B."/>
            <person name="Brown D."/>
            <person name="John T."/>
            <person name="Oh Y."/>
            <person name="Young N."/>
            <person name="Fitzgerald M."/>
            <person name="Haas B.J."/>
            <person name="Zeng Q."/>
            <person name="Young S."/>
            <person name="Adiconis X."/>
            <person name="Fan L."/>
            <person name="Levin J.Z."/>
            <person name="Mitchell T.K."/>
            <person name="Okubara P.A."/>
            <person name="Farman M.L."/>
            <person name="Kohn L.M."/>
            <person name="Birren B."/>
            <person name="Ma L.-J."/>
            <person name="Dean R.A."/>
        </authorList>
    </citation>
    <scope>NUCLEOTIDE SEQUENCE</scope>
    <source>
        <strain evidence="5">ATCC 64411 / 73-15</strain>
    </source>
</reference>
<keyword evidence="6" id="KW-1185">Reference proteome</keyword>
<dbReference type="VEuPathDB" id="FungiDB:MAPG_00255"/>
<sequence>MPEVQQQQKRRTRYVLPAVMMRAGTSRGLFLHRRDLPGQTMDDWKPALLAAMGSSLGDPRQIDGVGGATSTTSKVAVVGPSSIPGVDVDYTFAQVAVGKDVIDFNGSCGNMAAGVGPFAVQEGLVRPKPGQRTMDVRVYNTNTKRVMVETVELTESGDFEEDGDFVIAGAKGSGSEVKVAFVDPAGSMTDKLFPSGDEQRVEDVMVDEADSGLPSFTVEATLIDCANPCVLVNFNSLPDHVRPLKADSETYMTYMEAIRRAGAVRMGLAPTWEAAGGSRGTPKIMVIHAAQDPSQTIMVQAFSMGKPHPTLQMTGAVCIASAVCIPGTVPAAAAAAAAAKSNFSRMSYGIPTPERTPSPASMVDDGKTRGNAASSKPTTVRRMVHVGHPTGVVSVEAVVEFDAEGRARVDRGVVSRTARRIFEGNILYYA</sequence>
<dbReference type="Proteomes" id="UP000011715">
    <property type="component" value="Unassembled WGS sequence"/>
</dbReference>
<dbReference type="EnsemblFungi" id="MAPG_00255T0">
    <property type="protein sequence ID" value="MAPG_00255T0"/>
    <property type="gene ID" value="MAPG_00255"/>
</dbReference>
<feature type="region of interest" description="Disordered" evidence="3">
    <location>
        <begin position="349"/>
        <end position="377"/>
    </location>
</feature>